<dbReference type="WBParaSite" id="EN70_662">
    <property type="protein sequence ID" value="EN70_662"/>
    <property type="gene ID" value="EN70_662"/>
</dbReference>
<reference evidence="1" key="1">
    <citation type="submission" date="2012-04" db="EMBL/GenBank/DDBJ databases">
        <title>The Genome Sequence of Loa loa.</title>
        <authorList>
            <consortium name="The Broad Institute Genome Sequencing Platform"/>
            <consortium name="Broad Institute Genome Sequencing Center for Infectious Disease"/>
            <person name="Nutman T.B."/>
            <person name="Fink D.L."/>
            <person name="Russ C."/>
            <person name="Young S."/>
            <person name="Zeng Q."/>
            <person name="Gargeya S."/>
            <person name="Alvarado L."/>
            <person name="Berlin A."/>
            <person name="Chapman S.B."/>
            <person name="Chen Z."/>
            <person name="Freedman E."/>
            <person name="Gellesch M."/>
            <person name="Goldberg J."/>
            <person name="Griggs A."/>
            <person name="Gujja S."/>
            <person name="Heilman E.R."/>
            <person name="Heiman D."/>
            <person name="Howarth C."/>
            <person name="Mehta T."/>
            <person name="Neiman D."/>
            <person name="Pearson M."/>
            <person name="Roberts A."/>
            <person name="Saif S."/>
            <person name="Shea T."/>
            <person name="Shenoy N."/>
            <person name="Sisk P."/>
            <person name="Stolte C."/>
            <person name="Sykes S."/>
            <person name="White J."/>
            <person name="Yandava C."/>
            <person name="Haas B."/>
            <person name="Henn M.R."/>
            <person name="Nusbaum C."/>
            <person name="Birren B."/>
        </authorList>
    </citation>
    <scope>NUCLEOTIDE SEQUENCE [LARGE SCALE GENOMIC DNA]</scope>
</reference>
<evidence type="ECO:0000313" key="1">
    <source>
        <dbReference type="Proteomes" id="UP000095285"/>
    </source>
</evidence>
<protein>
    <submittedName>
        <fullName evidence="2">Ovule protein</fullName>
    </submittedName>
</protein>
<evidence type="ECO:0000313" key="2">
    <source>
        <dbReference type="WBParaSite" id="EN70_662"/>
    </source>
</evidence>
<keyword evidence="1" id="KW-1185">Reference proteome</keyword>
<proteinExistence type="predicted"/>
<sequence length="108" mass="12909">MTKGKLSWLNSLSAQGHRLTVEDHKLTEWVIIKQAQTETITEEEIEKWNLHYDEDKLWKSQSCLENSELDEQSRHPVYLPRHNAAIELLIWEQHKALIILCRNRTYTR</sequence>
<organism evidence="1 2">
    <name type="scientific">Loa loa</name>
    <name type="common">Eye worm</name>
    <name type="synonym">Filaria loa</name>
    <dbReference type="NCBI Taxonomy" id="7209"/>
    <lineage>
        <taxon>Eukaryota</taxon>
        <taxon>Metazoa</taxon>
        <taxon>Ecdysozoa</taxon>
        <taxon>Nematoda</taxon>
        <taxon>Chromadorea</taxon>
        <taxon>Rhabditida</taxon>
        <taxon>Spirurina</taxon>
        <taxon>Spiruromorpha</taxon>
        <taxon>Filarioidea</taxon>
        <taxon>Onchocercidae</taxon>
        <taxon>Loa</taxon>
    </lineage>
</organism>
<accession>A0A1I7VV32</accession>
<dbReference type="AlphaFoldDB" id="A0A1I7VV32"/>
<name>A0A1I7VV32_LOALO</name>
<reference evidence="2" key="2">
    <citation type="submission" date="2016-11" db="UniProtKB">
        <authorList>
            <consortium name="WormBaseParasite"/>
        </authorList>
    </citation>
    <scope>IDENTIFICATION</scope>
</reference>
<dbReference type="Proteomes" id="UP000095285">
    <property type="component" value="Unassembled WGS sequence"/>
</dbReference>